<dbReference type="InterPro" id="IPR003347">
    <property type="entry name" value="JmjC_dom"/>
</dbReference>
<gene>
    <name evidence="4" type="ORF">AMON00008_LOCUS53741</name>
</gene>
<accession>A0A7S4VV02</accession>
<feature type="signal peptide" evidence="2">
    <location>
        <begin position="1"/>
        <end position="44"/>
    </location>
</feature>
<feature type="chain" id="PRO_5031270239" description="JmjC domain-containing protein" evidence="2">
    <location>
        <begin position="45"/>
        <end position="613"/>
    </location>
</feature>
<dbReference type="Gene3D" id="2.60.120.650">
    <property type="entry name" value="Cupin"/>
    <property type="match status" value="1"/>
</dbReference>
<evidence type="ECO:0000256" key="2">
    <source>
        <dbReference type="SAM" id="SignalP"/>
    </source>
</evidence>
<dbReference type="PANTHER" id="PTHR12480">
    <property type="entry name" value="ARGININE DEMETHYLASE AND LYSYL-HYDROXYLASE JMJD"/>
    <property type="match status" value="1"/>
</dbReference>
<feature type="region of interest" description="Disordered" evidence="1">
    <location>
        <begin position="269"/>
        <end position="289"/>
    </location>
</feature>
<feature type="region of interest" description="Disordered" evidence="1">
    <location>
        <begin position="1"/>
        <end position="21"/>
    </location>
</feature>
<organism evidence="4">
    <name type="scientific">Alexandrium monilatum</name>
    <dbReference type="NCBI Taxonomy" id="311494"/>
    <lineage>
        <taxon>Eukaryota</taxon>
        <taxon>Sar</taxon>
        <taxon>Alveolata</taxon>
        <taxon>Dinophyceae</taxon>
        <taxon>Gonyaulacales</taxon>
        <taxon>Pyrocystaceae</taxon>
        <taxon>Alexandrium</taxon>
    </lineage>
</organism>
<dbReference type="EMBL" id="HBNR01075621">
    <property type="protein sequence ID" value="CAE4651996.1"/>
    <property type="molecule type" value="Transcribed_RNA"/>
</dbReference>
<keyword evidence="2" id="KW-0732">Signal</keyword>
<reference evidence="4" key="1">
    <citation type="submission" date="2021-01" db="EMBL/GenBank/DDBJ databases">
        <authorList>
            <person name="Corre E."/>
            <person name="Pelletier E."/>
            <person name="Niang G."/>
            <person name="Scheremetjew M."/>
            <person name="Finn R."/>
            <person name="Kale V."/>
            <person name="Holt S."/>
            <person name="Cochrane G."/>
            <person name="Meng A."/>
            <person name="Brown T."/>
            <person name="Cohen L."/>
        </authorList>
    </citation>
    <scope>NUCLEOTIDE SEQUENCE</scope>
    <source>
        <strain evidence="4">CCMP3105</strain>
    </source>
</reference>
<protein>
    <recommendedName>
        <fullName evidence="3">JmjC domain-containing protein</fullName>
    </recommendedName>
</protein>
<name>A0A7S4VV02_9DINO</name>
<evidence type="ECO:0000259" key="3">
    <source>
        <dbReference type="PROSITE" id="PS51184"/>
    </source>
</evidence>
<sequence>MGSPAEAGSATRPPPRRGRPARCAARMHPARWVLAVLLCPGVHAAPACSEGAEGDGDACAAGDDEALLEAPRFQPCSSHYLAQRMAAQVLKDHADTLQGAGAARLAADAAALDPPGLGGGWGGAVAVPPERACPPAPAVPRRVLRARRPEQLESARLLQLAAWYRVPVFLLAVRETRTGGKASKEFVAAMEPYLGRMLPLLAEGQEFWEYATTRHRNPLNGNIMAYFPDYATRYVSPTSSFHLEVTKVNQLGLVGFLEEALAVEELQTGPLNGSHGLPDPRRPRGGMPALLDPDVLLGGGAEAESAAGGGDAAPARLPPRGAVDEALLKVAPVDQEKAAATMGWGAENGYVRVPREKELSPADFVHRYLLAGVPVVVTDAMRNWTALGRWSMRWLLKKHRKKMLRDAKMNSPDAELNENGGMWLVRTPKDRRALRRHYGVPYFMDLGSPAGGGGKGADGANSSAPVASAPKLHPEMLYYSGGRSMATPYHLDTNCAQSWSAQLEGRKQWLLWPPRGARPRLRPMAAVLEPGDLIVFYTGWVHEARNIHDSDSLSLSQFFAHPVPTSYLWQHREELLKCPVYKVCGAQWQLQTGLPFGDIDVNAIPDSVPKCLE</sequence>
<dbReference type="PROSITE" id="PS51184">
    <property type="entry name" value="JMJC"/>
    <property type="match status" value="1"/>
</dbReference>
<dbReference type="InterPro" id="IPR050910">
    <property type="entry name" value="JMJD6_ArgDemeth/LysHydrox"/>
</dbReference>
<feature type="domain" description="JmjC" evidence="3">
    <location>
        <begin position="342"/>
        <end position="576"/>
    </location>
</feature>
<dbReference type="SUPFAM" id="SSF51197">
    <property type="entry name" value="Clavaminate synthase-like"/>
    <property type="match status" value="1"/>
</dbReference>
<dbReference type="GO" id="GO:0005737">
    <property type="term" value="C:cytoplasm"/>
    <property type="evidence" value="ECO:0007669"/>
    <property type="project" value="TreeGrafter"/>
</dbReference>
<evidence type="ECO:0000256" key="1">
    <source>
        <dbReference type="SAM" id="MobiDB-lite"/>
    </source>
</evidence>
<proteinExistence type="predicted"/>
<dbReference type="AlphaFoldDB" id="A0A7S4VV02"/>
<dbReference type="PANTHER" id="PTHR12480:SF35">
    <property type="entry name" value="TRANSCRIPTION FACTOR JUMONJI, JMJC DOMAIN-CONTAINING PROTEIN"/>
    <property type="match status" value="1"/>
</dbReference>
<evidence type="ECO:0000313" key="4">
    <source>
        <dbReference type="EMBL" id="CAE4651996.1"/>
    </source>
</evidence>